<reference evidence="3" key="1">
    <citation type="submission" date="2016-06" db="EMBL/GenBank/DDBJ databases">
        <authorList>
            <person name="Varghese N."/>
            <person name="Submissions Spin"/>
        </authorList>
    </citation>
    <scope>NUCLEOTIDE SEQUENCE [LARGE SCALE GENOMIC DNA]</scope>
    <source>
        <strain evidence="3">DSM 43909</strain>
    </source>
</reference>
<proteinExistence type="predicted"/>
<organism evidence="2 3">
    <name type="scientific">Micromonospora viridifaciens</name>
    <dbReference type="NCBI Taxonomy" id="1881"/>
    <lineage>
        <taxon>Bacteria</taxon>
        <taxon>Bacillati</taxon>
        <taxon>Actinomycetota</taxon>
        <taxon>Actinomycetes</taxon>
        <taxon>Micromonosporales</taxon>
        <taxon>Micromonosporaceae</taxon>
        <taxon>Micromonospora</taxon>
    </lineage>
</organism>
<evidence type="ECO:0000256" key="1">
    <source>
        <dbReference type="SAM" id="Phobius"/>
    </source>
</evidence>
<evidence type="ECO:0000313" key="3">
    <source>
        <dbReference type="Proteomes" id="UP000198242"/>
    </source>
</evidence>
<dbReference type="Proteomes" id="UP000198242">
    <property type="component" value="Chromosome I"/>
</dbReference>
<accession>A0A1C5A161</accession>
<sequence length="244" mass="25997">MEAVRRQLRILANAAAGMVASVIILGGPAIGLSVLAEYLRDTWLVPRMLALIGVYVLGGGVLLITALFFRAVLGPNRAEKLFSVRSKVLTPDVVHDLGAKQVPAALVPIASGQGVLRIIAVKPEWWLDDAYADDAAPVVTVEGVEHRLPGWDPYDIAVPAGAVEVVAWVPRRSRNPGRRVYNSFSVPEGRVGAVVFRPSSIPEVPGTVESLDSELTGRPSLFRLALGAALLIGVAYTVWRLAAG</sequence>
<keyword evidence="1" id="KW-0472">Membrane</keyword>
<dbReference type="RefSeq" id="WP_157744716.1">
    <property type="nucleotide sequence ID" value="NZ_LT607411.1"/>
</dbReference>
<keyword evidence="3" id="KW-1185">Reference proteome</keyword>
<dbReference type="AlphaFoldDB" id="A0A1C5A161"/>
<name>A0A1C5A161_MICVI</name>
<protein>
    <submittedName>
        <fullName evidence="2">Uncharacterized protein</fullName>
    </submittedName>
</protein>
<keyword evidence="1" id="KW-1133">Transmembrane helix</keyword>
<gene>
    <name evidence="2" type="ORF">GA0074695_6465</name>
</gene>
<evidence type="ECO:0000313" key="2">
    <source>
        <dbReference type="EMBL" id="SCF38957.1"/>
    </source>
</evidence>
<dbReference type="EMBL" id="LT607411">
    <property type="protein sequence ID" value="SCF38957.1"/>
    <property type="molecule type" value="Genomic_DNA"/>
</dbReference>
<feature type="transmembrane region" description="Helical" evidence="1">
    <location>
        <begin position="221"/>
        <end position="239"/>
    </location>
</feature>
<keyword evidence="1" id="KW-0812">Transmembrane</keyword>
<feature type="transmembrane region" description="Helical" evidence="1">
    <location>
        <begin position="12"/>
        <end position="36"/>
    </location>
</feature>
<feature type="transmembrane region" description="Helical" evidence="1">
    <location>
        <begin position="48"/>
        <end position="73"/>
    </location>
</feature>